<comment type="subcellular location">
    <subcellularLocation>
        <location evidence="1 11">Cytoplasm</location>
    </subcellularLocation>
</comment>
<dbReference type="GO" id="GO:0004820">
    <property type="term" value="F:glycine-tRNA ligase activity"/>
    <property type="evidence" value="ECO:0007669"/>
    <property type="project" value="UniProtKB-UniRule"/>
</dbReference>
<keyword evidence="4 11" id="KW-0436">Ligase</keyword>
<dbReference type="NCBIfam" id="TIGR00211">
    <property type="entry name" value="glyS"/>
    <property type="match status" value="1"/>
</dbReference>
<evidence type="ECO:0000256" key="8">
    <source>
        <dbReference type="ARBA" id="ARBA00023146"/>
    </source>
</evidence>
<dbReference type="GO" id="GO:0005829">
    <property type="term" value="C:cytosol"/>
    <property type="evidence" value="ECO:0007669"/>
    <property type="project" value="TreeGrafter"/>
</dbReference>
<accession>A0A0G1JBL6</accession>
<dbReference type="NCBIfam" id="NF006827">
    <property type="entry name" value="PRK09348.1"/>
    <property type="match status" value="1"/>
</dbReference>
<proteinExistence type="inferred from homology"/>
<evidence type="ECO:0000313" key="14">
    <source>
        <dbReference type="Proteomes" id="UP000034154"/>
    </source>
</evidence>
<evidence type="ECO:0000256" key="3">
    <source>
        <dbReference type="ARBA" id="ARBA00022490"/>
    </source>
</evidence>
<evidence type="ECO:0000256" key="9">
    <source>
        <dbReference type="ARBA" id="ARBA00047937"/>
    </source>
</evidence>
<dbReference type="Proteomes" id="UP000034154">
    <property type="component" value="Unassembled WGS sequence"/>
</dbReference>
<reference evidence="13 14" key="1">
    <citation type="journal article" date="2015" name="Nature">
        <title>rRNA introns, odd ribosomes, and small enigmatic genomes across a large radiation of phyla.</title>
        <authorList>
            <person name="Brown C.T."/>
            <person name="Hug L.A."/>
            <person name="Thomas B.C."/>
            <person name="Sharon I."/>
            <person name="Castelle C.J."/>
            <person name="Singh A."/>
            <person name="Wilkins M.J."/>
            <person name="Williams K.H."/>
            <person name="Banfield J.F."/>
        </authorList>
    </citation>
    <scope>NUCLEOTIDE SEQUENCE [LARGE SCALE GENOMIC DNA]</scope>
</reference>
<dbReference type="GO" id="GO:0004814">
    <property type="term" value="F:arginine-tRNA ligase activity"/>
    <property type="evidence" value="ECO:0007669"/>
    <property type="project" value="InterPro"/>
</dbReference>
<evidence type="ECO:0000256" key="7">
    <source>
        <dbReference type="ARBA" id="ARBA00022917"/>
    </source>
</evidence>
<dbReference type="Pfam" id="PF02092">
    <property type="entry name" value="tRNA_synt_2f"/>
    <property type="match status" value="1"/>
</dbReference>
<dbReference type="HAMAP" id="MF_00255">
    <property type="entry name" value="Gly_tRNA_synth_beta"/>
    <property type="match status" value="1"/>
</dbReference>
<organism evidence="13 14">
    <name type="scientific">Candidatus Uhrbacteria bacterium GW2011_GWF2_44_350</name>
    <dbReference type="NCBI Taxonomy" id="1619000"/>
    <lineage>
        <taxon>Bacteria</taxon>
        <taxon>Candidatus Uhriibacteriota</taxon>
    </lineage>
</organism>
<dbReference type="SUPFAM" id="SSF109604">
    <property type="entry name" value="HD-domain/PDEase-like"/>
    <property type="match status" value="1"/>
</dbReference>
<comment type="catalytic activity">
    <reaction evidence="9 11">
        <text>tRNA(Gly) + glycine + ATP = glycyl-tRNA(Gly) + AMP + diphosphate</text>
        <dbReference type="Rhea" id="RHEA:16013"/>
        <dbReference type="Rhea" id="RHEA-COMP:9664"/>
        <dbReference type="Rhea" id="RHEA-COMP:9683"/>
        <dbReference type="ChEBI" id="CHEBI:30616"/>
        <dbReference type="ChEBI" id="CHEBI:33019"/>
        <dbReference type="ChEBI" id="CHEBI:57305"/>
        <dbReference type="ChEBI" id="CHEBI:78442"/>
        <dbReference type="ChEBI" id="CHEBI:78522"/>
        <dbReference type="ChEBI" id="CHEBI:456215"/>
        <dbReference type="EC" id="6.1.1.14"/>
    </reaction>
</comment>
<dbReference type="EMBL" id="LCJB01000071">
    <property type="protein sequence ID" value="KKT68680.1"/>
    <property type="molecule type" value="Genomic_DNA"/>
</dbReference>
<dbReference type="InterPro" id="IPR045864">
    <property type="entry name" value="aa-tRNA-synth_II/BPL/LPL"/>
</dbReference>
<evidence type="ECO:0000256" key="11">
    <source>
        <dbReference type="HAMAP-Rule" id="MF_00255"/>
    </source>
</evidence>
<dbReference type="InterPro" id="IPR015944">
    <property type="entry name" value="Gly-tRNA-synth_bsu"/>
</dbReference>
<dbReference type="HAMAP" id="MF_00254">
    <property type="entry name" value="Gly_tRNA_synth_alpha"/>
    <property type="match status" value="1"/>
</dbReference>
<dbReference type="InterPro" id="IPR002310">
    <property type="entry name" value="Gly-tRNA_ligase_asu"/>
</dbReference>
<evidence type="ECO:0000256" key="6">
    <source>
        <dbReference type="ARBA" id="ARBA00022840"/>
    </source>
</evidence>
<name>A0A0G1JBL6_9BACT</name>
<dbReference type="Pfam" id="PF02091">
    <property type="entry name" value="tRNA-synt_2e"/>
    <property type="match status" value="1"/>
</dbReference>
<evidence type="ECO:0000256" key="4">
    <source>
        <dbReference type="ARBA" id="ARBA00022598"/>
    </source>
</evidence>
<dbReference type="SUPFAM" id="SSF55681">
    <property type="entry name" value="Class II aaRS and biotin synthetases"/>
    <property type="match status" value="1"/>
</dbReference>
<dbReference type="AlphaFoldDB" id="A0A0G1JBL6"/>
<keyword evidence="8 11" id="KW-0030">Aminoacyl-tRNA synthetase</keyword>
<dbReference type="PRINTS" id="PR01044">
    <property type="entry name" value="TRNASYNTHGA"/>
</dbReference>
<evidence type="ECO:0000313" key="13">
    <source>
        <dbReference type="EMBL" id="KKT68680.1"/>
    </source>
</evidence>
<dbReference type="InterPro" id="IPR006194">
    <property type="entry name" value="Gly-tRNA-synth_heterodimer"/>
</dbReference>
<dbReference type="InterPro" id="IPR008909">
    <property type="entry name" value="DALR_anticod-bd"/>
</dbReference>
<sequence length="1014" mass="114836">MITFQELIRRLTLFWEKEGCVIHLGYDLEMGAGTFNPATFLRCLGPEPYASAYVEPSRRPTDGRYGENPNRMHLFHQFQVIVKPSPPQIQQTYLKSLEAAGLRLKDHDIRFVQDDWEAPTQGAWGLGWEVWIDGMEATQFTYFQMVGSQPLKPISVELTYGLERLAMFLQGVNHFLDLKWNETLTFRDIVLEQEVQWSAYNFEAATTKMWLSHFNDFEREAKELIARDLPLPAYDFVIKASHAFNILEARGVISVTERTGYIARVRDLSRLIAAAYVSSREKLGFPLLLPKETSKTREPKTLPKHFNPRKKESLLVEIGSEELPAFFVPIGCKSLASHLQELLEKEGISYERIAAYATPRRIAVHVSNVLGGTPSQLIKRRGPKLALAFTKEGALTPQGAGFFKAIGWENPSLETVTKRAFKGLSVEGEYLHYTFTQAKKSTLALLAQKLPSIISNLDFPKKMRWGDLDLLYPRPLRWIVALFGNRVIPFELGNLFSGKVSYGHAQRSFKRIALKHADDYLPRLKEHFVLADIEERKQSICEQLKKIEESQKAHALEKDRVLKEVLFLTEWPELTVSSFNSRYLEAPKEVLSLEMVAHQRYFPLEDREGRLKNSFVITADNTPSDLIREGNQKVLSARLADGVFLYAQDLKRPLDAFNETLKTMTFQKELGTLFEKVIRMTSHIKTINDALSLADEIKCARAATLCKSDLATALVKEFPELQGTIGKIYAQKQNEDPEVARALEEHWLPRCEGGPLPQTAVGLALSLADKIDNLLGYFSVGLKPTSSSDPYGLRRQAIGLIHLFLKEELSCDLPSLFQACAAHFSFSIPAGAIEEIFHFLTARAQGIFEEMGFKRDVIHAAVASQLKDPYDQLCKIRSLHQFRAKGALFDQLVEVYKRAKGILEKPLNIPFNPSLATEPAEQELLSVLSQMETEWASLLAAHDYACAFEKMATLHKPLARLFEEVRILCEDPVLRDNRIVLLQKVFGLCNQLLDFSKIETAASVENQQNSGEAL</sequence>
<dbReference type="Gene3D" id="3.30.930.10">
    <property type="entry name" value="Bira Bifunctional Protein, Domain 2"/>
    <property type="match status" value="1"/>
</dbReference>
<feature type="domain" description="DALR anticodon binding" evidence="12">
    <location>
        <begin position="895"/>
        <end position="996"/>
    </location>
</feature>
<protein>
    <recommendedName>
        <fullName evidence="10 11">Multifunctional fusion protein</fullName>
    </recommendedName>
    <domain>
        <recommendedName>
            <fullName evidence="11">Glycine--tRNA ligase beta subunit</fullName>
            <ecNumber evidence="11">6.1.1.14</ecNumber>
        </recommendedName>
        <alternativeName>
            <fullName evidence="11">Glycyl-tRNA synthetase beta subunit</fullName>
            <shortName evidence="11">GlyRS</shortName>
        </alternativeName>
    </domain>
    <domain>
        <recommendedName>
            <fullName evidence="10">Glycine--tRNA ligase alpha subunit</fullName>
        </recommendedName>
        <alternativeName>
            <fullName evidence="10">Glycyl-tRNA synthetase alpha subunit</fullName>
        </alternativeName>
    </domain>
</protein>
<keyword evidence="6 11" id="KW-0067">ATP-binding</keyword>
<keyword evidence="5 11" id="KW-0547">Nucleotide-binding</keyword>
<dbReference type="PATRIC" id="fig|1619000.3.peg.951"/>
<gene>
    <name evidence="11" type="primary">glyS</name>
    <name evidence="10" type="synonym">glyQ</name>
    <name evidence="13" type="ORF">UW63_C0071G0003</name>
</gene>
<keyword evidence="7 11" id="KW-0648">Protein biosynthesis</keyword>
<keyword evidence="3 11" id="KW-0963">Cytoplasm</keyword>
<evidence type="ECO:0000256" key="1">
    <source>
        <dbReference type="ARBA" id="ARBA00004496"/>
    </source>
</evidence>
<dbReference type="NCBIfam" id="TIGR00388">
    <property type="entry name" value="glyQ"/>
    <property type="match status" value="1"/>
</dbReference>
<comment type="caution">
    <text evidence="13">The sequence shown here is derived from an EMBL/GenBank/DDBJ whole genome shotgun (WGS) entry which is preliminary data.</text>
</comment>
<evidence type="ECO:0000259" key="12">
    <source>
        <dbReference type="Pfam" id="PF05746"/>
    </source>
</evidence>
<evidence type="ECO:0000256" key="2">
    <source>
        <dbReference type="ARBA" id="ARBA00008226"/>
    </source>
</evidence>
<dbReference type="PANTHER" id="PTHR30075">
    <property type="entry name" value="GLYCYL-TRNA SYNTHETASE"/>
    <property type="match status" value="1"/>
</dbReference>
<dbReference type="Gene3D" id="1.20.58.180">
    <property type="entry name" value="Class II aaRS and biotin synthetases, domain 2"/>
    <property type="match status" value="1"/>
</dbReference>
<dbReference type="PANTHER" id="PTHR30075:SF2">
    <property type="entry name" value="GLYCINE--TRNA LIGASE, CHLOROPLASTIC_MITOCHONDRIAL 2"/>
    <property type="match status" value="1"/>
</dbReference>
<dbReference type="GO" id="GO:0005524">
    <property type="term" value="F:ATP binding"/>
    <property type="evidence" value="ECO:0007669"/>
    <property type="project" value="UniProtKB-UniRule"/>
</dbReference>
<comment type="similarity">
    <text evidence="2 11">Belongs to the class-II aminoacyl-tRNA synthetase family.</text>
</comment>
<dbReference type="Pfam" id="PF05746">
    <property type="entry name" value="DALR_1"/>
    <property type="match status" value="1"/>
</dbReference>
<dbReference type="GO" id="GO:0006426">
    <property type="term" value="P:glycyl-tRNA aminoacylation"/>
    <property type="evidence" value="ECO:0007669"/>
    <property type="project" value="UniProtKB-UniRule"/>
</dbReference>
<dbReference type="PROSITE" id="PS50861">
    <property type="entry name" value="AA_TRNA_LIGASE_II_GLYAB"/>
    <property type="match status" value="2"/>
</dbReference>
<evidence type="ECO:0000256" key="5">
    <source>
        <dbReference type="ARBA" id="ARBA00022741"/>
    </source>
</evidence>
<evidence type="ECO:0000256" key="10">
    <source>
        <dbReference type="HAMAP-Rule" id="MF_00254"/>
    </source>
</evidence>
<dbReference type="GO" id="GO:0006420">
    <property type="term" value="P:arginyl-tRNA aminoacylation"/>
    <property type="evidence" value="ECO:0007669"/>
    <property type="project" value="InterPro"/>
</dbReference>
<dbReference type="EC" id="6.1.1.14" evidence="11"/>
<comment type="subunit">
    <text evidence="11">Tetramer of two alpha and two beta subunits.</text>
</comment>